<evidence type="ECO:0000256" key="11">
    <source>
        <dbReference type="ARBA" id="ARBA00023444"/>
    </source>
</evidence>
<feature type="transmembrane region" description="Helical" evidence="13">
    <location>
        <begin position="81"/>
        <end position="99"/>
    </location>
</feature>
<comment type="pathway">
    <text evidence="11">Porphyrin-containing compound metabolism.</text>
</comment>
<dbReference type="Proteomes" id="UP000006078">
    <property type="component" value="Unassembled WGS sequence"/>
</dbReference>
<dbReference type="Proteomes" id="UP000011016">
    <property type="component" value="Unassembled WGS sequence"/>
</dbReference>
<comment type="subcellular location">
    <subcellularLocation>
        <location evidence="1">Membrane</location>
        <topology evidence="1">Multi-pass membrane protein</topology>
    </subcellularLocation>
</comment>
<keyword evidence="10" id="KW-1015">Disulfide bond</keyword>
<keyword evidence="16" id="KW-1185">Reference proteome</keyword>
<keyword evidence="3 13" id="KW-0812">Transmembrane</keyword>
<feature type="transmembrane region" description="Helical" evidence="13">
    <location>
        <begin position="280"/>
        <end position="300"/>
    </location>
</feature>
<gene>
    <name evidence="14" type="primary">ctaA</name>
    <name evidence="14" type="ORF">BN46_0799</name>
    <name evidence="15" type="ORF">HMPREF9719_00699</name>
</gene>
<sequence>MTTSTPAKKKTPAVPTIRTQRILALILLLAHGGITVTGSIVRVTGSGLGCETWPACHEDSLVPVPGASPGIHQAIEFGNRLLTFVVMAAAIAVFVALIKAKRRRELIVYSLIAGLGVLVQAVIGGISVHVNLHWWAVALHFLPSMILVWVSALLFMRVAEPDDAGAVRGYPRVAQALAVLSAVMLSIVLVTGTMTTGAGPHGGDATIAAEDRLQVDIDLMAHIHGYSMWVYLAATVALVIYLYAKRAEPRSLHIGIGLIAAILVQAAIGILQYRLGVPRWSIPLHVAMCSVVVAFTAILYSRGVVRAGGEATTTGSPEGDRRRLEREAA</sequence>
<dbReference type="PATRIC" id="fig|883169.3.peg.669"/>
<dbReference type="AlphaFoldDB" id="I7JW25"/>
<evidence type="ECO:0000256" key="2">
    <source>
        <dbReference type="ARBA" id="ARBA00022475"/>
    </source>
</evidence>
<evidence type="ECO:0000256" key="12">
    <source>
        <dbReference type="SAM" id="MobiDB-lite"/>
    </source>
</evidence>
<evidence type="ECO:0000313" key="17">
    <source>
        <dbReference type="Proteomes" id="UP000011016"/>
    </source>
</evidence>
<organism evidence="14 17">
    <name type="scientific">Corynebacterium otitidis ATCC 51513</name>
    <dbReference type="NCBI Taxonomy" id="883169"/>
    <lineage>
        <taxon>Bacteria</taxon>
        <taxon>Bacillati</taxon>
        <taxon>Actinomycetota</taxon>
        <taxon>Actinomycetes</taxon>
        <taxon>Mycobacteriales</taxon>
        <taxon>Corynebacteriaceae</taxon>
        <taxon>Corynebacterium</taxon>
    </lineage>
</organism>
<reference evidence="15 16" key="2">
    <citation type="submission" date="2012-08" db="EMBL/GenBank/DDBJ databases">
        <title>The Genome Sequence of Turicella otitidis ATCC 51513.</title>
        <authorList>
            <consortium name="The Broad Institute Genome Sequencing Platform"/>
            <person name="Earl A."/>
            <person name="Ward D."/>
            <person name="Feldgarden M."/>
            <person name="Gevers D."/>
            <person name="Huys G."/>
            <person name="Walker B."/>
            <person name="Young S.K."/>
            <person name="Zeng Q."/>
            <person name="Gargeya S."/>
            <person name="Fitzgerald M."/>
            <person name="Haas B."/>
            <person name="Abouelleil A."/>
            <person name="Alvarado L."/>
            <person name="Arachchi H.M."/>
            <person name="Berlin A.M."/>
            <person name="Chapman S.B."/>
            <person name="Goldberg J."/>
            <person name="Griggs A."/>
            <person name="Gujja S."/>
            <person name="Hansen M."/>
            <person name="Howarth C."/>
            <person name="Imamovic A."/>
            <person name="Larimer J."/>
            <person name="McCowen C."/>
            <person name="Montmayeur A."/>
            <person name="Murphy C."/>
            <person name="Neiman D."/>
            <person name="Pearson M."/>
            <person name="Priest M."/>
            <person name="Roberts A."/>
            <person name="Saif S."/>
            <person name="Shea T."/>
            <person name="Sisk P."/>
            <person name="Sykes S."/>
            <person name="Wortman J."/>
            <person name="Nusbaum C."/>
            <person name="Birren B."/>
        </authorList>
    </citation>
    <scope>NUCLEOTIDE SEQUENCE [LARGE SCALE GENOMIC DNA]</scope>
    <source>
        <strain evidence="15 16">ATCC 51513</strain>
    </source>
</reference>
<dbReference type="PANTHER" id="PTHR35457">
    <property type="entry name" value="HEME A SYNTHASE"/>
    <property type="match status" value="1"/>
</dbReference>
<keyword evidence="9 13" id="KW-0472">Membrane</keyword>
<evidence type="ECO:0000256" key="13">
    <source>
        <dbReference type="SAM" id="Phobius"/>
    </source>
</evidence>
<evidence type="ECO:0000256" key="7">
    <source>
        <dbReference type="ARBA" id="ARBA00023004"/>
    </source>
</evidence>
<dbReference type="RefSeq" id="WP_004600589.1">
    <property type="nucleotide sequence ID" value="NZ_HF541866.1"/>
</dbReference>
<dbReference type="PANTHER" id="PTHR35457:SF1">
    <property type="entry name" value="HEME A SYNTHASE"/>
    <property type="match status" value="1"/>
</dbReference>
<feature type="transmembrane region" description="Helical" evidence="13">
    <location>
        <begin position="106"/>
        <end position="126"/>
    </location>
</feature>
<name>I7JW25_9CORY</name>
<feature type="transmembrane region" description="Helical" evidence="13">
    <location>
        <begin position="132"/>
        <end position="155"/>
    </location>
</feature>
<accession>I7JW25</accession>
<evidence type="ECO:0000256" key="5">
    <source>
        <dbReference type="ARBA" id="ARBA00022989"/>
    </source>
</evidence>
<dbReference type="InterPro" id="IPR050450">
    <property type="entry name" value="COX15/CtaA_HemeA_synthase"/>
</dbReference>
<dbReference type="GO" id="GO:0016020">
    <property type="term" value="C:membrane"/>
    <property type="evidence" value="ECO:0007669"/>
    <property type="project" value="UniProtKB-SubCell"/>
</dbReference>
<reference evidence="14 17" key="1">
    <citation type="journal article" date="2012" name="J. Bacteriol.">
        <title>Draft Genome Sequence of Turicella otitidis ATCC 51513, Isolated from Middle Ear Fluid from a Child with Otitis Media.</title>
        <authorList>
            <person name="Brinkrolf K."/>
            <person name="Schneider J."/>
            <person name="Knecht M."/>
            <person name="Ruckert C."/>
            <person name="Tauch A."/>
        </authorList>
    </citation>
    <scope>NUCLEOTIDE SEQUENCE [LARGE SCALE GENOMIC DNA]</scope>
    <source>
        <strain evidence="14 17">ATCC 51513</strain>
    </source>
</reference>
<protein>
    <submittedName>
        <fullName evidence="14">Cytochrome c oxidase subunit XV assembly protein</fullName>
    </submittedName>
</protein>
<dbReference type="InterPro" id="IPR003780">
    <property type="entry name" value="COX15/CtaA_fam"/>
</dbReference>
<comment type="caution">
    <text evidence="14">The sequence shown here is derived from an EMBL/GenBank/DDBJ whole genome shotgun (WGS) entry which is preliminary data.</text>
</comment>
<dbReference type="GO" id="GO:0046872">
    <property type="term" value="F:metal ion binding"/>
    <property type="evidence" value="ECO:0007669"/>
    <property type="project" value="UniProtKB-KW"/>
</dbReference>
<feature type="compositionally biased region" description="Basic and acidic residues" evidence="12">
    <location>
        <begin position="318"/>
        <end position="329"/>
    </location>
</feature>
<evidence type="ECO:0000256" key="10">
    <source>
        <dbReference type="ARBA" id="ARBA00023157"/>
    </source>
</evidence>
<evidence type="ECO:0000256" key="9">
    <source>
        <dbReference type="ARBA" id="ARBA00023136"/>
    </source>
</evidence>
<dbReference type="GO" id="GO:0006784">
    <property type="term" value="P:heme A biosynthetic process"/>
    <property type="evidence" value="ECO:0007669"/>
    <property type="project" value="InterPro"/>
</dbReference>
<evidence type="ECO:0000313" key="15">
    <source>
        <dbReference type="EMBL" id="EJZ82474.1"/>
    </source>
</evidence>
<feature type="transmembrane region" description="Helical" evidence="13">
    <location>
        <begin position="176"/>
        <end position="194"/>
    </location>
</feature>
<feature type="transmembrane region" description="Helical" evidence="13">
    <location>
        <begin position="21"/>
        <end position="41"/>
    </location>
</feature>
<evidence type="ECO:0000256" key="8">
    <source>
        <dbReference type="ARBA" id="ARBA00023133"/>
    </source>
</evidence>
<dbReference type="EMBL" id="AHAE01000032">
    <property type="protein sequence ID" value="EJZ82474.1"/>
    <property type="molecule type" value="Genomic_DNA"/>
</dbReference>
<keyword evidence="8" id="KW-0350">Heme biosynthesis</keyword>
<evidence type="ECO:0000313" key="16">
    <source>
        <dbReference type="Proteomes" id="UP000006078"/>
    </source>
</evidence>
<dbReference type="HOGENOM" id="CLU_060266_1_0_11"/>
<evidence type="ECO:0000256" key="1">
    <source>
        <dbReference type="ARBA" id="ARBA00004141"/>
    </source>
</evidence>
<dbReference type="GO" id="GO:0016491">
    <property type="term" value="F:oxidoreductase activity"/>
    <property type="evidence" value="ECO:0007669"/>
    <property type="project" value="UniProtKB-KW"/>
</dbReference>
<keyword evidence="6" id="KW-0560">Oxidoreductase</keyword>
<dbReference type="EMBL" id="CAJZ01000114">
    <property type="protein sequence ID" value="CCI83531.1"/>
    <property type="molecule type" value="Genomic_DNA"/>
</dbReference>
<feature type="region of interest" description="Disordered" evidence="12">
    <location>
        <begin position="309"/>
        <end position="329"/>
    </location>
</feature>
<keyword evidence="2" id="KW-1003">Cell membrane</keyword>
<keyword evidence="5 13" id="KW-1133">Transmembrane helix</keyword>
<dbReference type="OrthoDB" id="5241540at2"/>
<keyword evidence="4" id="KW-0479">Metal-binding</keyword>
<proteinExistence type="predicted"/>
<feature type="transmembrane region" description="Helical" evidence="13">
    <location>
        <begin position="226"/>
        <end position="244"/>
    </location>
</feature>
<dbReference type="eggNOG" id="COG1612">
    <property type="taxonomic scope" value="Bacteria"/>
</dbReference>
<evidence type="ECO:0000256" key="3">
    <source>
        <dbReference type="ARBA" id="ARBA00022692"/>
    </source>
</evidence>
<keyword evidence="7" id="KW-0408">Iron</keyword>
<feature type="transmembrane region" description="Helical" evidence="13">
    <location>
        <begin position="256"/>
        <end position="274"/>
    </location>
</feature>
<dbReference type="STRING" id="29321.AAV33_00100"/>
<dbReference type="Pfam" id="PF02628">
    <property type="entry name" value="COX15-CtaA"/>
    <property type="match status" value="1"/>
</dbReference>
<evidence type="ECO:0000256" key="6">
    <source>
        <dbReference type="ARBA" id="ARBA00023002"/>
    </source>
</evidence>
<evidence type="ECO:0000256" key="4">
    <source>
        <dbReference type="ARBA" id="ARBA00022723"/>
    </source>
</evidence>
<evidence type="ECO:0000313" key="14">
    <source>
        <dbReference type="EMBL" id="CCI83531.1"/>
    </source>
</evidence>